<dbReference type="Proteomes" id="UP000070444">
    <property type="component" value="Unassembled WGS sequence"/>
</dbReference>
<dbReference type="InterPro" id="IPR003959">
    <property type="entry name" value="ATPase_AAA_core"/>
</dbReference>
<dbReference type="InterPro" id="IPR027417">
    <property type="entry name" value="P-loop_NTPase"/>
</dbReference>
<evidence type="ECO:0000259" key="5">
    <source>
        <dbReference type="SMART" id="SM00382"/>
    </source>
</evidence>
<evidence type="ECO:0000313" key="6">
    <source>
        <dbReference type="EMBL" id="KXN71863.1"/>
    </source>
</evidence>
<protein>
    <submittedName>
        <fullName evidence="6">AAA-domain-containing protein</fullName>
    </submittedName>
</protein>
<dbReference type="GO" id="GO:0016887">
    <property type="term" value="F:ATP hydrolysis activity"/>
    <property type="evidence" value="ECO:0007669"/>
    <property type="project" value="InterPro"/>
</dbReference>
<dbReference type="Gene3D" id="1.10.8.60">
    <property type="match status" value="2"/>
</dbReference>
<keyword evidence="3 4" id="KW-0067">ATP-binding</keyword>
<dbReference type="InterPro" id="IPR041569">
    <property type="entry name" value="AAA_lid_3"/>
</dbReference>
<dbReference type="Pfam" id="PF00004">
    <property type="entry name" value="AAA"/>
    <property type="match status" value="2"/>
</dbReference>
<dbReference type="PROSITE" id="PS00674">
    <property type="entry name" value="AAA"/>
    <property type="match status" value="2"/>
</dbReference>
<proteinExistence type="inferred from homology"/>
<dbReference type="Gene3D" id="3.40.50.300">
    <property type="entry name" value="P-loop containing nucleotide triphosphate hydrolases"/>
    <property type="match status" value="2"/>
</dbReference>
<accession>A0A137PA33</accession>
<dbReference type="AlphaFoldDB" id="A0A137PA33"/>
<dbReference type="InterPro" id="IPR050168">
    <property type="entry name" value="AAA_ATPase_domain"/>
</dbReference>
<name>A0A137PA33_CONC2</name>
<dbReference type="PANTHER" id="PTHR23077">
    <property type="entry name" value="AAA-FAMILY ATPASE"/>
    <property type="match status" value="1"/>
</dbReference>
<dbReference type="OrthoDB" id="5421at2759"/>
<keyword evidence="2 4" id="KW-0547">Nucleotide-binding</keyword>
<sequence>MINSSLDELENKFEKLTLNENISEDIDAKIPKNLQKNFKELLDIVSLPLKYPEYFEKLKVDCPKGVLLYGPPGVGKTLLVQLVSNYLKCSLTIIQGPEIYSPIAGESERLLNEKFNIALNSNNSNGTILFIDEIDSLAPARNDDSNSVEIRVVAQLLTLMDGLNHKSANELSSRLVVIGATNRPNDIDPALRRPGRFDREVNISVPDESARFDILNFCLQKLILDNKLDNNVNLYELAKLTIGYVGADLSMLCREAMMQMILESSTNLNSSSTDLKLKQEYLIDATKRIQPSLKRHETSYAPKSANKLSWDQVGGLSDVKDKLIKAIEWPMLHSESYTRLGLKPSKGVLLYGPPGCSKTTLIRIIAQQMNINMFTVQGAQLYSSLVGESEKMVQGIFDRARKASPSIIFIDEIDTLIGKRSLDGGGGGKQDVVQERILSMMLNEMDGVSELSNVLTIGATNRPDQLDAALLRPGRFDIQVYVPPPDIQARYDILKVYTKGLKIDSNVNLEAIAEKTELFTGADLENLCREVCLIETRKMLTQLNGSMEGLNELDIALTKDAFDEALEMIRPSLTQDQIYFYTSYNQSLSDK</sequence>
<evidence type="ECO:0000256" key="4">
    <source>
        <dbReference type="RuleBase" id="RU003651"/>
    </source>
</evidence>
<evidence type="ECO:0000256" key="1">
    <source>
        <dbReference type="ARBA" id="ARBA00006914"/>
    </source>
</evidence>
<comment type="similarity">
    <text evidence="1 4">Belongs to the AAA ATPase family.</text>
</comment>
<keyword evidence="7" id="KW-1185">Reference proteome</keyword>
<evidence type="ECO:0000313" key="7">
    <source>
        <dbReference type="Proteomes" id="UP000070444"/>
    </source>
</evidence>
<organism evidence="6 7">
    <name type="scientific">Conidiobolus coronatus (strain ATCC 28846 / CBS 209.66 / NRRL 28638)</name>
    <name type="common">Delacroixia coronata</name>
    <dbReference type="NCBI Taxonomy" id="796925"/>
    <lineage>
        <taxon>Eukaryota</taxon>
        <taxon>Fungi</taxon>
        <taxon>Fungi incertae sedis</taxon>
        <taxon>Zoopagomycota</taxon>
        <taxon>Entomophthoromycotina</taxon>
        <taxon>Entomophthoromycetes</taxon>
        <taxon>Entomophthorales</taxon>
        <taxon>Ancylistaceae</taxon>
        <taxon>Conidiobolus</taxon>
    </lineage>
</organism>
<dbReference type="SMART" id="SM00382">
    <property type="entry name" value="AAA"/>
    <property type="match status" value="2"/>
</dbReference>
<dbReference type="GO" id="GO:0005524">
    <property type="term" value="F:ATP binding"/>
    <property type="evidence" value="ECO:0007669"/>
    <property type="project" value="UniProtKB-KW"/>
</dbReference>
<dbReference type="EMBL" id="KQ964465">
    <property type="protein sequence ID" value="KXN71863.1"/>
    <property type="molecule type" value="Genomic_DNA"/>
</dbReference>
<dbReference type="Pfam" id="PF17862">
    <property type="entry name" value="AAA_lid_3"/>
    <property type="match status" value="2"/>
</dbReference>
<dbReference type="FunFam" id="3.40.50.300:FF:000012">
    <property type="entry name" value="Transitional endoplasmic reticulum ATPase"/>
    <property type="match status" value="1"/>
</dbReference>
<dbReference type="InterPro" id="IPR003593">
    <property type="entry name" value="AAA+_ATPase"/>
</dbReference>
<gene>
    <name evidence="6" type="ORF">CONCODRAFT_78109</name>
</gene>
<dbReference type="FunFam" id="3.40.50.300:FF:001440">
    <property type="entry name" value="ATPase, AAA family protein"/>
    <property type="match status" value="1"/>
</dbReference>
<reference evidence="6 7" key="1">
    <citation type="journal article" date="2015" name="Genome Biol. Evol.">
        <title>Phylogenomic analyses indicate that early fungi evolved digesting cell walls of algal ancestors of land plants.</title>
        <authorList>
            <person name="Chang Y."/>
            <person name="Wang S."/>
            <person name="Sekimoto S."/>
            <person name="Aerts A.L."/>
            <person name="Choi C."/>
            <person name="Clum A."/>
            <person name="LaButti K.M."/>
            <person name="Lindquist E.A."/>
            <person name="Yee Ngan C."/>
            <person name="Ohm R.A."/>
            <person name="Salamov A.A."/>
            <person name="Grigoriev I.V."/>
            <person name="Spatafora J.W."/>
            <person name="Berbee M.L."/>
        </authorList>
    </citation>
    <scope>NUCLEOTIDE SEQUENCE [LARGE SCALE GENOMIC DNA]</scope>
    <source>
        <strain evidence="6 7">NRRL 28638</strain>
    </source>
</reference>
<evidence type="ECO:0000256" key="2">
    <source>
        <dbReference type="ARBA" id="ARBA00022741"/>
    </source>
</evidence>
<dbReference type="InterPro" id="IPR003960">
    <property type="entry name" value="ATPase_AAA_CS"/>
</dbReference>
<feature type="domain" description="AAA+ ATPase" evidence="5">
    <location>
        <begin position="62"/>
        <end position="207"/>
    </location>
</feature>
<evidence type="ECO:0000256" key="3">
    <source>
        <dbReference type="ARBA" id="ARBA00022840"/>
    </source>
</evidence>
<dbReference type="PANTHER" id="PTHR23077:SF171">
    <property type="entry name" value="NUCLEAR VALOSIN-CONTAINING PROTEIN-LIKE"/>
    <property type="match status" value="1"/>
</dbReference>
<feature type="domain" description="AAA+ ATPase" evidence="5">
    <location>
        <begin position="344"/>
        <end position="486"/>
    </location>
</feature>
<dbReference type="STRING" id="796925.A0A137PA33"/>
<dbReference type="OMA" id="ECPKGVL"/>
<dbReference type="SUPFAM" id="SSF52540">
    <property type="entry name" value="P-loop containing nucleoside triphosphate hydrolases"/>
    <property type="match status" value="2"/>
</dbReference>